<sequence length="91" mass="10205">MEHETSSESSREEALYRAILKEVRLLMADREVTQEDIASRLGIRRETVSGYLSGATKKGMPTTVLIAVADILEEDLGELTRRAIERAQREG</sequence>
<keyword evidence="3" id="KW-1185">Reference proteome</keyword>
<accession>A0ABU5T181</accession>
<dbReference type="Proteomes" id="UP001304769">
    <property type="component" value="Unassembled WGS sequence"/>
</dbReference>
<dbReference type="SUPFAM" id="SSF47413">
    <property type="entry name" value="lambda repressor-like DNA-binding domains"/>
    <property type="match status" value="1"/>
</dbReference>
<evidence type="ECO:0000259" key="1">
    <source>
        <dbReference type="PROSITE" id="PS50943"/>
    </source>
</evidence>
<organism evidence="2 3">
    <name type="scientific">Sinomonas terricola</name>
    <dbReference type="NCBI Taxonomy" id="3110330"/>
    <lineage>
        <taxon>Bacteria</taxon>
        <taxon>Bacillati</taxon>
        <taxon>Actinomycetota</taxon>
        <taxon>Actinomycetes</taxon>
        <taxon>Micrococcales</taxon>
        <taxon>Micrococcaceae</taxon>
        <taxon>Sinomonas</taxon>
    </lineage>
</organism>
<dbReference type="SMART" id="SM00530">
    <property type="entry name" value="HTH_XRE"/>
    <property type="match status" value="1"/>
</dbReference>
<dbReference type="EMBL" id="JAYGGQ010000001">
    <property type="protein sequence ID" value="MEA5453251.1"/>
    <property type="molecule type" value="Genomic_DNA"/>
</dbReference>
<comment type="caution">
    <text evidence="2">The sequence shown here is derived from an EMBL/GenBank/DDBJ whole genome shotgun (WGS) entry which is preliminary data.</text>
</comment>
<dbReference type="RefSeq" id="WP_323277018.1">
    <property type="nucleotide sequence ID" value="NZ_JAYGGQ010000001.1"/>
</dbReference>
<protein>
    <submittedName>
        <fullName evidence="2">Helix-turn-helix transcriptional regulator</fullName>
    </submittedName>
</protein>
<feature type="domain" description="HTH cro/C1-type" evidence="1">
    <location>
        <begin position="23"/>
        <end position="79"/>
    </location>
</feature>
<gene>
    <name evidence="2" type="ORF">SPF06_00815</name>
</gene>
<reference evidence="2 3" key="1">
    <citation type="submission" date="2023-12" db="EMBL/GenBank/DDBJ databases">
        <title>Sinomonas terricola sp. nov, isolated from litchi orchard soil in Guangdong, PR China.</title>
        <authorList>
            <person name="Jiaxin W."/>
            <person name="Yang Z."/>
            <person name="Honghui Z."/>
        </authorList>
    </citation>
    <scope>NUCLEOTIDE SEQUENCE [LARGE SCALE GENOMIC DNA]</scope>
    <source>
        <strain evidence="2 3">JGH33</strain>
    </source>
</reference>
<evidence type="ECO:0000313" key="3">
    <source>
        <dbReference type="Proteomes" id="UP001304769"/>
    </source>
</evidence>
<name>A0ABU5T181_9MICC</name>
<dbReference type="InterPro" id="IPR010982">
    <property type="entry name" value="Lambda_DNA-bd_dom_sf"/>
</dbReference>
<evidence type="ECO:0000313" key="2">
    <source>
        <dbReference type="EMBL" id="MEA5453251.1"/>
    </source>
</evidence>
<dbReference type="Gene3D" id="1.10.260.40">
    <property type="entry name" value="lambda repressor-like DNA-binding domains"/>
    <property type="match status" value="1"/>
</dbReference>
<dbReference type="Pfam" id="PF13443">
    <property type="entry name" value="HTH_26"/>
    <property type="match status" value="1"/>
</dbReference>
<dbReference type="InterPro" id="IPR001387">
    <property type="entry name" value="Cro/C1-type_HTH"/>
</dbReference>
<proteinExistence type="predicted"/>
<dbReference type="PROSITE" id="PS50943">
    <property type="entry name" value="HTH_CROC1"/>
    <property type="match status" value="1"/>
</dbReference>
<dbReference type="CDD" id="cd00093">
    <property type="entry name" value="HTH_XRE"/>
    <property type="match status" value="1"/>
</dbReference>